<evidence type="ECO:0000313" key="1">
    <source>
        <dbReference type="EMBL" id="PSB58306.1"/>
    </source>
</evidence>
<keyword evidence="2" id="KW-1185">Reference proteome</keyword>
<comment type="caution">
    <text evidence="1">The sequence shown here is derived from an EMBL/GenBank/DDBJ whole genome shotgun (WGS) entry which is preliminary data.</text>
</comment>
<dbReference type="EMBL" id="PVWO01000040">
    <property type="protein sequence ID" value="PSB58306.1"/>
    <property type="molecule type" value="Genomic_DNA"/>
</dbReference>
<name>A0A2T1GKE5_9CYAN</name>
<accession>A0A2T1GKE5</accession>
<dbReference type="OrthoDB" id="464085at2"/>
<dbReference type="AlphaFoldDB" id="A0A2T1GKE5"/>
<gene>
    <name evidence="1" type="ORF">C7B77_05205</name>
</gene>
<proteinExistence type="predicted"/>
<dbReference type="RefSeq" id="WP_106301001.1">
    <property type="nucleotide sequence ID" value="NZ_PVWO01000040.1"/>
</dbReference>
<reference evidence="1 2" key="1">
    <citation type="submission" date="2018-03" db="EMBL/GenBank/DDBJ databases">
        <title>The ancient ancestry and fast evolution of plastids.</title>
        <authorList>
            <person name="Moore K.R."/>
            <person name="Magnabosco C."/>
            <person name="Momper L."/>
            <person name="Gold D.A."/>
            <person name="Bosak T."/>
            <person name="Fournier G.P."/>
        </authorList>
    </citation>
    <scope>NUCLEOTIDE SEQUENCE [LARGE SCALE GENOMIC DNA]</scope>
    <source>
        <strain evidence="1 2">CCALA 037</strain>
    </source>
</reference>
<sequence length="83" mass="9077">MTFIQVLPTVSQLSHQDKLRLIHFLLLAVAKEEGCNLETSDSENTLLEQLAATDAVVWSPQTDNQSIQALSNLLATAQEQANA</sequence>
<evidence type="ECO:0000313" key="2">
    <source>
        <dbReference type="Proteomes" id="UP000238937"/>
    </source>
</evidence>
<dbReference type="Proteomes" id="UP000238937">
    <property type="component" value="Unassembled WGS sequence"/>
</dbReference>
<protein>
    <submittedName>
        <fullName evidence="1">Uncharacterized protein</fullName>
    </submittedName>
</protein>
<organism evidence="1 2">
    <name type="scientific">Chamaesiphon polymorphus CCALA 037</name>
    <dbReference type="NCBI Taxonomy" id="2107692"/>
    <lineage>
        <taxon>Bacteria</taxon>
        <taxon>Bacillati</taxon>
        <taxon>Cyanobacteriota</taxon>
        <taxon>Cyanophyceae</taxon>
        <taxon>Gomontiellales</taxon>
        <taxon>Chamaesiphonaceae</taxon>
        <taxon>Chamaesiphon</taxon>
    </lineage>
</organism>